<dbReference type="Pfam" id="PF03401">
    <property type="entry name" value="TctC"/>
    <property type="match status" value="1"/>
</dbReference>
<name>A0ABT1X289_9PROT</name>
<dbReference type="Proteomes" id="UP001524642">
    <property type="component" value="Unassembled WGS sequence"/>
</dbReference>
<comment type="similarity">
    <text evidence="1">Belongs to the UPF0065 (bug) family.</text>
</comment>
<evidence type="ECO:0000256" key="2">
    <source>
        <dbReference type="SAM" id="SignalP"/>
    </source>
</evidence>
<dbReference type="InterPro" id="IPR005064">
    <property type="entry name" value="BUG"/>
</dbReference>
<dbReference type="PANTHER" id="PTHR42928:SF5">
    <property type="entry name" value="BLR1237 PROTEIN"/>
    <property type="match status" value="1"/>
</dbReference>
<dbReference type="PIRSF" id="PIRSF017082">
    <property type="entry name" value="YflP"/>
    <property type="match status" value="1"/>
</dbReference>
<gene>
    <name evidence="3" type="ORF">NRP21_07555</name>
</gene>
<dbReference type="RefSeq" id="WP_257715575.1">
    <property type="nucleotide sequence ID" value="NZ_JANJOU010000004.1"/>
</dbReference>
<dbReference type="SUPFAM" id="SSF53850">
    <property type="entry name" value="Periplasmic binding protein-like II"/>
    <property type="match status" value="1"/>
</dbReference>
<dbReference type="PROSITE" id="PS51318">
    <property type="entry name" value="TAT"/>
    <property type="match status" value="1"/>
</dbReference>
<dbReference type="InterPro" id="IPR006311">
    <property type="entry name" value="TAT_signal"/>
</dbReference>
<proteinExistence type="inferred from homology"/>
<dbReference type="Gene3D" id="3.40.190.150">
    <property type="entry name" value="Bordetella uptake gene, domain 1"/>
    <property type="match status" value="1"/>
</dbReference>
<dbReference type="EMBL" id="JANJOU010000004">
    <property type="protein sequence ID" value="MCR0981901.1"/>
    <property type="molecule type" value="Genomic_DNA"/>
</dbReference>
<evidence type="ECO:0000313" key="3">
    <source>
        <dbReference type="EMBL" id="MCR0981901.1"/>
    </source>
</evidence>
<dbReference type="Gene3D" id="3.40.190.10">
    <property type="entry name" value="Periplasmic binding protein-like II"/>
    <property type="match status" value="1"/>
</dbReference>
<sequence>MNGTPRRRFLALASAAALATPGISRAQTGSQPQARLIVPFAPGGTTDTLARLITPKMTERLGQTWVVENRSGASGVIGGEFVARSAPDGQVLLISPKVHLMARHVLKSVSYEPFADFTPVARLAEEPYVLIANARTVAPDDVRSLAGAMKQDPAKYAFAYPSLGSVSHLVAALFGRQLGITPLTIAYRGTGPAMNDLMAGTVGLMVAPMAPAIELIRSRQVKALAVATAERLPILPDVPTLAETGFPNLDIVDWLGIWGPKGLPTASRDRLAAAIRAAIEDPGVLRRMQELGLRPVRETPPEFDALVARERTNNERIVAEAGIVPE</sequence>
<evidence type="ECO:0000256" key="1">
    <source>
        <dbReference type="ARBA" id="ARBA00006987"/>
    </source>
</evidence>
<evidence type="ECO:0000313" key="4">
    <source>
        <dbReference type="Proteomes" id="UP001524642"/>
    </source>
</evidence>
<feature type="chain" id="PRO_5046703019" evidence="2">
    <location>
        <begin position="27"/>
        <end position="326"/>
    </location>
</feature>
<protein>
    <submittedName>
        <fullName evidence="3">Tripartite tricarboxylate transporter substrate binding protein</fullName>
    </submittedName>
</protein>
<dbReference type="CDD" id="cd07012">
    <property type="entry name" value="PBP2_Bug_TTT"/>
    <property type="match status" value="1"/>
</dbReference>
<feature type="signal peptide" evidence="2">
    <location>
        <begin position="1"/>
        <end position="26"/>
    </location>
</feature>
<comment type="caution">
    <text evidence="3">The sequence shown here is derived from an EMBL/GenBank/DDBJ whole genome shotgun (WGS) entry which is preliminary data.</text>
</comment>
<dbReference type="PANTHER" id="PTHR42928">
    <property type="entry name" value="TRICARBOXYLATE-BINDING PROTEIN"/>
    <property type="match status" value="1"/>
</dbReference>
<reference evidence="3 4" key="1">
    <citation type="submission" date="2022-06" db="EMBL/GenBank/DDBJ databases">
        <title>Roseomonas CN29.</title>
        <authorList>
            <person name="Cheng Y."/>
            <person name="He X."/>
        </authorList>
    </citation>
    <scope>NUCLEOTIDE SEQUENCE [LARGE SCALE GENOMIC DNA]</scope>
    <source>
        <strain evidence="3 4">CN29</strain>
    </source>
</reference>
<organism evidence="3 4">
    <name type="scientific">Roseomonas populi</name>
    <dbReference type="NCBI Taxonomy" id="3121582"/>
    <lineage>
        <taxon>Bacteria</taxon>
        <taxon>Pseudomonadati</taxon>
        <taxon>Pseudomonadota</taxon>
        <taxon>Alphaproteobacteria</taxon>
        <taxon>Acetobacterales</taxon>
        <taxon>Roseomonadaceae</taxon>
        <taxon>Roseomonas</taxon>
    </lineage>
</organism>
<dbReference type="InterPro" id="IPR042100">
    <property type="entry name" value="Bug_dom1"/>
</dbReference>
<keyword evidence="2" id="KW-0732">Signal</keyword>
<keyword evidence="4" id="KW-1185">Reference proteome</keyword>
<accession>A0ABT1X289</accession>